<name>A0AAN9QUZ6_PHACN</name>
<organism evidence="1 2">
    <name type="scientific">Phaseolus coccineus</name>
    <name type="common">Scarlet runner bean</name>
    <name type="synonym">Phaseolus multiflorus</name>
    <dbReference type="NCBI Taxonomy" id="3886"/>
    <lineage>
        <taxon>Eukaryota</taxon>
        <taxon>Viridiplantae</taxon>
        <taxon>Streptophyta</taxon>
        <taxon>Embryophyta</taxon>
        <taxon>Tracheophyta</taxon>
        <taxon>Spermatophyta</taxon>
        <taxon>Magnoliopsida</taxon>
        <taxon>eudicotyledons</taxon>
        <taxon>Gunneridae</taxon>
        <taxon>Pentapetalae</taxon>
        <taxon>rosids</taxon>
        <taxon>fabids</taxon>
        <taxon>Fabales</taxon>
        <taxon>Fabaceae</taxon>
        <taxon>Papilionoideae</taxon>
        <taxon>50 kb inversion clade</taxon>
        <taxon>NPAAA clade</taxon>
        <taxon>indigoferoid/millettioid clade</taxon>
        <taxon>Phaseoleae</taxon>
        <taxon>Phaseolus</taxon>
    </lineage>
</organism>
<sequence length="88" mass="9918">MCMRAIIKLHFESIGLKFPLLKLLKFNGYWDTLFGHCIEKALGFGWDKLLNFHFCLFSYECLFASGDGTVVDDGSRSVIPFGSTVACE</sequence>
<gene>
    <name evidence="1" type="ORF">VNO80_23150</name>
</gene>
<reference evidence="1 2" key="1">
    <citation type="submission" date="2024-01" db="EMBL/GenBank/DDBJ databases">
        <title>The genomes of 5 underutilized Papilionoideae crops provide insights into root nodulation and disease resistanc.</title>
        <authorList>
            <person name="Jiang F."/>
        </authorList>
    </citation>
    <scope>NUCLEOTIDE SEQUENCE [LARGE SCALE GENOMIC DNA]</scope>
    <source>
        <strain evidence="1">JINMINGXINNONG_FW02</strain>
        <tissue evidence="1">Leaves</tissue>
    </source>
</reference>
<evidence type="ECO:0000313" key="2">
    <source>
        <dbReference type="Proteomes" id="UP001374584"/>
    </source>
</evidence>
<dbReference type="AlphaFoldDB" id="A0AAN9QUZ6"/>
<dbReference type="EMBL" id="JAYMYR010000008">
    <property type="protein sequence ID" value="KAK7348589.1"/>
    <property type="molecule type" value="Genomic_DNA"/>
</dbReference>
<protein>
    <submittedName>
        <fullName evidence="1">Uncharacterized protein</fullName>
    </submittedName>
</protein>
<comment type="caution">
    <text evidence="1">The sequence shown here is derived from an EMBL/GenBank/DDBJ whole genome shotgun (WGS) entry which is preliminary data.</text>
</comment>
<evidence type="ECO:0000313" key="1">
    <source>
        <dbReference type="EMBL" id="KAK7348589.1"/>
    </source>
</evidence>
<dbReference type="Proteomes" id="UP001374584">
    <property type="component" value="Unassembled WGS sequence"/>
</dbReference>
<accession>A0AAN9QUZ6</accession>
<keyword evidence="2" id="KW-1185">Reference proteome</keyword>
<proteinExistence type="predicted"/>